<proteinExistence type="predicted"/>
<dbReference type="PANTHER" id="PTHR43000">
    <property type="entry name" value="DTDP-D-GLUCOSE 4,6-DEHYDRATASE-RELATED"/>
    <property type="match status" value="1"/>
</dbReference>
<dbReference type="AlphaFoldDB" id="A0A4U0GLT0"/>
<evidence type="ECO:0000259" key="1">
    <source>
        <dbReference type="Pfam" id="PF16363"/>
    </source>
</evidence>
<reference evidence="2 3" key="1">
    <citation type="submission" date="2019-04" db="EMBL/GenBank/DDBJ databases">
        <title>Sphingobacterium olei sp. nov., isolated from oil-contaminated soil.</title>
        <authorList>
            <person name="Liu B."/>
        </authorList>
    </citation>
    <scope>NUCLEOTIDE SEQUENCE [LARGE SCALE GENOMIC DNA]</scope>
    <source>
        <strain evidence="2 3">Y3L14</strain>
    </source>
</reference>
<dbReference type="Gene3D" id="3.90.25.10">
    <property type="entry name" value="UDP-galactose 4-epimerase, domain 1"/>
    <property type="match status" value="1"/>
</dbReference>
<protein>
    <submittedName>
        <fullName evidence="2">dTDP-glucose 4,6-dehydratase</fullName>
    </submittedName>
</protein>
<name>A0A4U0GLT0_9SPHI</name>
<evidence type="ECO:0000313" key="2">
    <source>
        <dbReference type="EMBL" id="TJY59673.1"/>
    </source>
</evidence>
<dbReference type="SUPFAM" id="SSF51735">
    <property type="entry name" value="NAD(P)-binding Rossmann-fold domains"/>
    <property type="match status" value="1"/>
</dbReference>
<accession>A0A4U0GLT0</accession>
<organism evidence="2 3">
    <name type="scientific">Sphingobacterium alkalisoli</name>
    <dbReference type="NCBI Taxonomy" id="1874115"/>
    <lineage>
        <taxon>Bacteria</taxon>
        <taxon>Pseudomonadati</taxon>
        <taxon>Bacteroidota</taxon>
        <taxon>Sphingobacteriia</taxon>
        <taxon>Sphingobacteriales</taxon>
        <taxon>Sphingobacteriaceae</taxon>
        <taxon>Sphingobacterium</taxon>
    </lineage>
</organism>
<sequence length="134" mass="15602">KYTRDWLFVIDHAKAIDLVYHNGKNGDSYNVGGFNEWQNIDLVKELCKQMDEKLGRPAGTADQLITYVKDRPGHDLRYAIDAAKINQELGYQPSVTFEQGLSITIDWFLDNEEWLKNVTSGDYQKYYEVQYRDA</sequence>
<gene>
    <name evidence="2" type="ORF">FAZ19_23730</name>
</gene>
<evidence type="ECO:0000313" key="3">
    <source>
        <dbReference type="Proteomes" id="UP000309872"/>
    </source>
</evidence>
<dbReference type="RefSeq" id="WP_188876243.1">
    <property type="nucleotide sequence ID" value="NZ_BMJX01000024.1"/>
</dbReference>
<dbReference type="Proteomes" id="UP000309872">
    <property type="component" value="Unassembled WGS sequence"/>
</dbReference>
<keyword evidence="3" id="KW-1185">Reference proteome</keyword>
<dbReference type="InterPro" id="IPR016040">
    <property type="entry name" value="NAD(P)-bd_dom"/>
</dbReference>
<feature type="non-terminal residue" evidence="2">
    <location>
        <position position="1"/>
    </location>
</feature>
<dbReference type="Gene3D" id="3.40.50.720">
    <property type="entry name" value="NAD(P)-binding Rossmann-like Domain"/>
    <property type="match status" value="1"/>
</dbReference>
<dbReference type="Pfam" id="PF16363">
    <property type="entry name" value="GDP_Man_Dehyd"/>
    <property type="match status" value="1"/>
</dbReference>
<dbReference type="EMBL" id="SUKA01000022">
    <property type="protein sequence ID" value="TJY59673.1"/>
    <property type="molecule type" value="Genomic_DNA"/>
</dbReference>
<dbReference type="InterPro" id="IPR036291">
    <property type="entry name" value="NAD(P)-bd_dom_sf"/>
</dbReference>
<comment type="caution">
    <text evidence="2">The sequence shown here is derived from an EMBL/GenBank/DDBJ whole genome shotgun (WGS) entry which is preliminary data.</text>
</comment>
<feature type="domain" description="NAD(P)-binding" evidence="1">
    <location>
        <begin position="2"/>
        <end position="102"/>
    </location>
</feature>